<dbReference type="EMBL" id="LAZR01000319">
    <property type="protein sequence ID" value="KKN74886.1"/>
    <property type="molecule type" value="Genomic_DNA"/>
</dbReference>
<protein>
    <submittedName>
        <fullName evidence="1">Uncharacterized protein</fullName>
    </submittedName>
</protein>
<name>A0A0F9VN38_9ZZZZ</name>
<comment type="caution">
    <text evidence="1">The sequence shown here is derived from an EMBL/GenBank/DDBJ whole genome shotgun (WGS) entry which is preliminary data.</text>
</comment>
<dbReference type="AlphaFoldDB" id="A0A0F9VN38"/>
<proteinExistence type="predicted"/>
<evidence type="ECO:0000313" key="1">
    <source>
        <dbReference type="EMBL" id="KKN74886.1"/>
    </source>
</evidence>
<reference evidence="1" key="1">
    <citation type="journal article" date="2015" name="Nature">
        <title>Complex archaea that bridge the gap between prokaryotes and eukaryotes.</title>
        <authorList>
            <person name="Spang A."/>
            <person name="Saw J.H."/>
            <person name="Jorgensen S.L."/>
            <person name="Zaremba-Niedzwiedzka K."/>
            <person name="Martijn J."/>
            <person name="Lind A.E."/>
            <person name="van Eijk R."/>
            <person name="Schleper C."/>
            <person name="Guy L."/>
            <person name="Ettema T.J."/>
        </authorList>
    </citation>
    <scope>NUCLEOTIDE SEQUENCE</scope>
</reference>
<accession>A0A0F9VN38</accession>
<sequence length="97" mass="11045">MTDWKDTVMKANDLCLKVCQDHRTRTLEGKNCDGLDCEECQLKAQAGISFKAGGQGVVDWVVKKMHLNFGDWWEWEKQIKAWGLVGDGDKEPTDSRD</sequence>
<organism evidence="1">
    <name type="scientific">marine sediment metagenome</name>
    <dbReference type="NCBI Taxonomy" id="412755"/>
    <lineage>
        <taxon>unclassified sequences</taxon>
        <taxon>metagenomes</taxon>
        <taxon>ecological metagenomes</taxon>
    </lineage>
</organism>
<gene>
    <name evidence="1" type="ORF">LCGC14_0386350</name>
</gene>